<reference evidence="1 3" key="2">
    <citation type="journal article" date="2013" name="Nature">
        <title>Insights into bilaterian evolution from three spiralian genomes.</title>
        <authorList>
            <person name="Simakov O."/>
            <person name="Marletaz F."/>
            <person name="Cho S.J."/>
            <person name="Edsinger-Gonzales E."/>
            <person name="Havlak P."/>
            <person name="Hellsten U."/>
            <person name="Kuo D.H."/>
            <person name="Larsson T."/>
            <person name="Lv J."/>
            <person name="Arendt D."/>
            <person name="Savage R."/>
            <person name="Osoegawa K."/>
            <person name="de Jong P."/>
            <person name="Grimwood J."/>
            <person name="Chapman J.A."/>
            <person name="Shapiro H."/>
            <person name="Aerts A."/>
            <person name="Otillar R.P."/>
            <person name="Terry A.Y."/>
            <person name="Boore J.L."/>
            <person name="Grigoriev I.V."/>
            <person name="Lindberg D.R."/>
            <person name="Seaver E.C."/>
            <person name="Weisblat D.A."/>
            <person name="Putnam N.H."/>
            <person name="Rokhsar D.S."/>
        </authorList>
    </citation>
    <scope>NUCLEOTIDE SEQUENCE</scope>
    <source>
        <strain evidence="1 3">I ESC-2004</strain>
    </source>
</reference>
<evidence type="ECO:0000313" key="3">
    <source>
        <dbReference type="Proteomes" id="UP000014760"/>
    </source>
</evidence>
<protein>
    <recommendedName>
        <fullName evidence="4">UPAR/Ly6 domain-containing protein</fullName>
    </recommendedName>
</protein>
<proteinExistence type="predicted"/>
<reference evidence="3" key="1">
    <citation type="submission" date="2012-12" db="EMBL/GenBank/DDBJ databases">
        <authorList>
            <person name="Hellsten U."/>
            <person name="Grimwood J."/>
            <person name="Chapman J.A."/>
            <person name="Shapiro H."/>
            <person name="Aerts A."/>
            <person name="Otillar R.P."/>
            <person name="Terry A.Y."/>
            <person name="Boore J.L."/>
            <person name="Simakov O."/>
            <person name="Marletaz F."/>
            <person name="Cho S.-J."/>
            <person name="Edsinger-Gonzales E."/>
            <person name="Havlak P."/>
            <person name="Kuo D.-H."/>
            <person name="Larsson T."/>
            <person name="Lv J."/>
            <person name="Arendt D."/>
            <person name="Savage R."/>
            <person name="Osoegawa K."/>
            <person name="de Jong P."/>
            <person name="Lindberg D.R."/>
            <person name="Seaver E.C."/>
            <person name="Weisblat D.A."/>
            <person name="Putnam N.H."/>
            <person name="Grigoriev I.V."/>
            <person name="Rokhsar D.S."/>
        </authorList>
    </citation>
    <scope>NUCLEOTIDE SEQUENCE</scope>
    <source>
        <strain evidence="3">I ESC-2004</strain>
    </source>
</reference>
<accession>R7TTJ1</accession>
<gene>
    <name evidence="1" type="ORF">CAPTEDRAFT_199765</name>
</gene>
<dbReference type="EMBL" id="AMQN01011107">
    <property type="status" value="NOT_ANNOTATED_CDS"/>
    <property type="molecule type" value="Genomic_DNA"/>
</dbReference>
<sequence length="112" mass="12553">MLCTLGITSINYLRPGESLMCSVCSTDADGMSCYSNPPPPRECPMALSCANLMKSDKGRLNGFMRTCLMVMQNDRCFFIGRERVCITACSKDGCNSNSYQQHHLLDLLRKRK</sequence>
<reference evidence="2" key="3">
    <citation type="submission" date="2015-06" db="UniProtKB">
        <authorList>
            <consortium name="EnsemblMetazoa"/>
        </authorList>
    </citation>
    <scope>IDENTIFICATION</scope>
</reference>
<dbReference type="EMBL" id="KB308694">
    <property type="protein sequence ID" value="ELT96994.1"/>
    <property type="molecule type" value="Genomic_DNA"/>
</dbReference>
<dbReference type="EnsemblMetazoa" id="CapteT199765">
    <property type="protein sequence ID" value="CapteP199765"/>
    <property type="gene ID" value="CapteG199765"/>
</dbReference>
<evidence type="ECO:0000313" key="2">
    <source>
        <dbReference type="EnsemblMetazoa" id="CapteP199765"/>
    </source>
</evidence>
<evidence type="ECO:0000313" key="1">
    <source>
        <dbReference type="EMBL" id="ELT96994.1"/>
    </source>
</evidence>
<dbReference type="AlphaFoldDB" id="R7TTJ1"/>
<keyword evidence="3" id="KW-1185">Reference proteome</keyword>
<organism evidence="1">
    <name type="scientific">Capitella teleta</name>
    <name type="common">Polychaete worm</name>
    <dbReference type="NCBI Taxonomy" id="283909"/>
    <lineage>
        <taxon>Eukaryota</taxon>
        <taxon>Metazoa</taxon>
        <taxon>Spiralia</taxon>
        <taxon>Lophotrochozoa</taxon>
        <taxon>Annelida</taxon>
        <taxon>Polychaeta</taxon>
        <taxon>Sedentaria</taxon>
        <taxon>Scolecida</taxon>
        <taxon>Capitellidae</taxon>
        <taxon>Capitella</taxon>
    </lineage>
</organism>
<evidence type="ECO:0008006" key="4">
    <source>
        <dbReference type="Google" id="ProtNLM"/>
    </source>
</evidence>
<dbReference type="HOGENOM" id="CLU_2148225_0_0_1"/>
<name>R7TTJ1_CAPTE</name>
<dbReference type="Proteomes" id="UP000014760">
    <property type="component" value="Unassembled WGS sequence"/>
</dbReference>